<proteinExistence type="predicted"/>
<dbReference type="SMART" id="SM00289">
    <property type="entry name" value="WR1"/>
    <property type="match status" value="8"/>
</dbReference>
<keyword evidence="1" id="KW-0732">Signal</keyword>
<feature type="domain" description="EGF-like" evidence="2">
    <location>
        <begin position="15"/>
        <end position="54"/>
    </location>
</feature>
<dbReference type="InterPro" id="IPR006149">
    <property type="entry name" value="EB_dom"/>
</dbReference>
<name>A0AAF5PNI8_WUCBA</name>
<feature type="signal peptide" evidence="1">
    <location>
        <begin position="1"/>
        <end position="18"/>
    </location>
</feature>
<feature type="domain" description="EGF-like" evidence="2">
    <location>
        <begin position="672"/>
        <end position="704"/>
    </location>
</feature>
<reference evidence="4" key="3">
    <citation type="submission" date="2024-02" db="UniProtKB">
        <authorList>
            <consortium name="WormBaseParasite"/>
        </authorList>
    </citation>
    <scope>IDENTIFICATION</scope>
    <source>
        <strain evidence="4">pt0022</strain>
    </source>
</reference>
<accession>A0AAF5PNI8</accession>
<feature type="domain" description="EGF-like" evidence="2">
    <location>
        <begin position="502"/>
        <end position="534"/>
    </location>
</feature>
<feature type="domain" description="EGF-like" evidence="2">
    <location>
        <begin position="319"/>
        <end position="352"/>
    </location>
</feature>
<dbReference type="WBParaSite" id="mrna-Wban_03076">
    <property type="protein sequence ID" value="mrna-Wban_03076"/>
    <property type="gene ID" value="Wban_03076"/>
</dbReference>
<dbReference type="SMART" id="SM00181">
    <property type="entry name" value="EGF"/>
    <property type="match status" value="10"/>
</dbReference>
<evidence type="ECO:0000313" key="4">
    <source>
        <dbReference type="WBParaSite" id="mrna-Wban_03076"/>
    </source>
</evidence>
<feature type="domain" description="EGF-like" evidence="2">
    <location>
        <begin position="429"/>
        <end position="472"/>
    </location>
</feature>
<organism evidence="3 4">
    <name type="scientific">Wuchereria bancrofti</name>
    <dbReference type="NCBI Taxonomy" id="6293"/>
    <lineage>
        <taxon>Eukaryota</taxon>
        <taxon>Metazoa</taxon>
        <taxon>Ecdysozoa</taxon>
        <taxon>Nematoda</taxon>
        <taxon>Chromadorea</taxon>
        <taxon>Rhabditida</taxon>
        <taxon>Spirurina</taxon>
        <taxon>Spiruromorpha</taxon>
        <taxon>Filarioidea</taxon>
        <taxon>Onchocercidae</taxon>
        <taxon>Wuchereria</taxon>
    </lineage>
</organism>
<feature type="domain" description="EGF-like" evidence="2">
    <location>
        <begin position="797"/>
        <end position="829"/>
    </location>
</feature>
<reference evidence="3" key="1">
    <citation type="submission" date="2015-03" db="EMBL/GenBank/DDBJ databases">
        <title>Wuchereria bancrofti Genome Sequencing Papua New Guinea Strain.</title>
        <authorList>
            <person name="Small S.T."/>
            <person name="Serre D."/>
            <person name="Zimmerman P.A."/>
        </authorList>
    </citation>
    <scope>NUCLEOTIDE SEQUENCE [LARGE SCALE GENOMIC DNA]</scope>
    <source>
        <strain evidence="3">pt0022</strain>
    </source>
</reference>
<dbReference type="InterPro" id="IPR006150">
    <property type="entry name" value="Cys_repeat_1"/>
</dbReference>
<dbReference type="InterPro" id="IPR000742">
    <property type="entry name" value="EGF"/>
</dbReference>
<evidence type="ECO:0000259" key="2">
    <source>
        <dbReference type="SMART" id="SM00181"/>
    </source>
</evidence>
<dbReference type="Pfam" id="PF01683">
    <property type="entry name" value="EB"/>
    <property type="match status" value="13"/>
</dbReference>
<feature type="domain" description="EGF-like" evidence="2">
    <location>
        <begin position="719"/>
        <end position="770"/>
    </location>
</feature>
<protein>
    <submittedName>
        <fullName evidence="4">EGF-like domain-containing protein</fullName>
    </submittedName>
</protein>
<dbReference type="PANTHER" id="PTHR37157">
    <property type="entry name" value="PRION-LIKE-(Q/N-RICH) DOMAIN-BEARING PROTEIN 25"/>
    <property type="match status" value="1"/>
</dbReference>
<dbReference type="Proteomes" id="UP000093561">
    <property type="component" value="Unassembled WGS sequence"/>
</dbReference>
<sequence length="838" mass="92943">MRYTVLFVALLYIQECNGIGSLCKNERQCSAGQYCIWGKCLCFNGQVLMNNRCVIDFYCQNGQEVYHNGQCYYLSAIGEKCLINEQCYGESFCINNSCTCLHETVNVNGICQKRSPQPIRQCEIHQISVNGECLDIVAIGETCQMDAQCSGGANCLNQYCLCPPGTVQNEKICTEESNCSRNEILINGICLSRIIPGQQCNHSAQCLDGSQCSSITNICSCIEGMNNIGGYCRKLSYTDPCDSISMVYVNNSCVEIVKPGDQCIYDLQCLSGSICTDGYCNCPQATTNITGYCIGSVLCNQDEIFLNNRCFKRVTLNELCFINQQCPNNAMCNYAARCVCPIGMMAINGHCQPSEINYCKDVEVLVNGRCVKRRAPGTSCFANEQCLDESRCINGYCKCSNDSELLSRYCIRRNKTKNCDTYQIYIDGECLDLAVPGEECINNMQCIAAASICHAGKCICSNGYIEVKKYCVQNHFKPSAKCSDNQILINGRCYEFAKIGQYCIDTAICLGNAICYNNYCTCPNDTIAQNGRCQNVKHCLRNEIEINGQCYPQINIGQYCQFTKQCVSISTCQNSICTCPPGTVAQNNICISSGLCPTDQLFMNENCWDIAYIGQQCQFTRQCQGYSKCVNNTCQCGNDTIIRDGLCFKEQCNSNEIKINGICFKLAKIGEFCYYTEQCERNAICQADRCICPPGTISSNDTCIINSNCQPYQISINDSCLDTVSIGMTCQDNSQCIESSNCMIGTSLNNLNIRTCQCNNGTIFTGKKCLPSTIKCPLSTVYITNNVCYALVEIGQFCLYTIQCMGHSICSGQICKCPIGYHNIRNVCRKINFNIDNI</sequence>
<evidence type="ECO:0000256" key="1">
    <source>
        <dbReference type="SAM" id="SignalP"/>
    </source>
</evidence>
<feature type="domain" description="EGF-like" evidence="2">
    <location>
        <begin position="142"/>
        <end position="174"/>
    </location>
</feature>
<feature type="chain" id="PRO_5042065542" evidence="1">
    <location>
        <begin position="19"/>
        <end position="838"/>
    </location>
</feature>
<feature type="domain" description="EGF-like" evidence="2">
    <location>
        <begin position="379"/>
        <end position="411"/>
    </location>
</feature>
<feature type="domain" description="EGF-like" evidence="2">
    <location>
        <begin position="549"/>
        <end position="591"/>
    </location>
</feature>
<dbReference type="PANTHER" id="PTHR37157:SF2">
    <property type="entry name" value="EB DOMAIN-CONTAINING PROTEIN-RELATED"/>
    <property type="match status" value="1"/>
</dbReference>
<reference evidence="3" key="2">
    <citation type="journal article" date="2016" name="Mol. Ecol.">
        <title>Population genomics of the filarial nematode parasite Wuchereria bancrofti from mosquitoes.</title>
        <authorList>
            <person name="Small S.T."/>
            <person name="Reimer L.J."/>
            <person name="Tisch D.J."/>
            <person name="King C.L."/>
            <person name="Christensen B.M."/>
            <person name="Siba P.M."/>
            <person name="Kazura J.W."/>
            <person name="Serre D."/>
            <person name="Zimmerman P.A."/>
        </authorList>
    </citation>
    <scope>NUCLEOTIDE SEQUENCE</scope>
    <source>
        <strain evidence="3">pt0022</strain>
    </source>
</reference>
<dbReference type="AlphaFoldDB" id="A0AAF5PNI8"/>
<evidence type="ECO:0000313" key="3">
    <source>
        <dbReference type="Proteomes" id="UP000093561"/>
    </source>
</evidence>